<evidence type="ECO:0000256" key="2">
    <source>
        <dbReference type="ARBA" id="ARBA00022490"/>
    </source>
</evidence>
<dbReference type="InterPro" id="IPR027640">
    <property type="entry name" value="Kinesin-like_fam"/>
</dbReference>
<dbReference type="Gene3D" id="3.40.850.10">
    <property type="entry name" value="Kinesin motor domain"/>
    <property type="match status" value="1"/>
</dbReference>
<dbReference type="InterPro" id="IPR036961">
    <property type="entry name" value="Kinesin_motor_dom_sf"/>
</dbReference>
<feature type="region of interest" description="Disordered" evidence="7">
    <location>
        <begin position="1"/>
        <end position="32"/>
    </location>
</feature>
<feature type="compositionally biased region" description="Polar residues" evidence="7">
    <location>
        <begin position="155"/>
        <end position="165"/>
    </location>
</feature>
<evidence type="ECO:0000313" key="9">
    <source>
        <dbReference type="EMBL" id="SGZ40010.1"/>
    </source>
</evidence>
<dbReference type="EMBL" id="FQNF01000036">
    <property type="protein sequence ID" value="SGZ40010.1"/>
    <property type="molecule type" value="Genomic_DNA"/>
</dbReference>
<dbReference type="AlphaFoldDB" id="A0A1L0B0S6"/>
<dbReference type="VEuPathDB" id="FungiDB:HGUI_02210"/>
<dbReference type="PROSITE" id="PS50067">
    <property type="entry name" value="KINESIN_MOTOR_2"/>
    <property type="match status" value="1"/>
</dbReference>
<keyword evidence="4 6" id="KW-0067">ATP-binding</keyword>
<dbReference type="GO" id="GO:0008017">
    <property type="term" value="F:microtubule binding"/>
    <property type="evidence" value="ECO:0007669"/>
    <property type="project" value="InterPro"/>
</dbReference>
<dbReference type="GO" id="GO:0005875">
    <property type="term" value="C:microtubule associated complex"/>
    <property type="evidence" value="ECO:0007669"/>
    <property type="project" value="TreeGrafter"/>
</dbReference>
<sequence>MERILSFMSPAENKTMNTNQNDLNQTPTNKGKKRHLLKEAEINNNDLLIEPLTSNITNDMSDQSLSNELEKNLQVIIKVKPYFTEEEEEEERQRKLLNSMNNFVSGTNKNTTILKQQLNELFKDLDPILETHNDKTICYKGVSMTQQLHLQNSSFSKETHNNPNLSREGIMSNPIASPNNSRYNRDRLLEYDRVFDNGDDDIDEIFNTFINPYYYNDMVQNLNVFTYGSTGCGKTFTIQNILKLMSHELFANEKSVVDCSYMEIYNDTVRDLLIVNSDIHEDGASNEPKVNLFIREDYQGIQCIDGLSIHRANNHPELENILSVGHNKRKTEETNLNKRSSRSHSILTLNVLGNDLTLKKKITIVDLAGSERASKAQNKGVRMKEGAMINKSLLALANCINSLTSEDSDNKHVPFRDSKLTRLLKHVLRQDSNTKTIMIACVSSILRNKDETLNTLMYAKRCMGIDKDNKHLKFNADSSMIKNDSIGAPTLSTMSRARSISIRKNEPHRIPSKSANRVTKSRNLSSTIINKRQISQSLNMNKNNINRDSVFGKDINIVNDHSQCNKELEIWKEKFLTLNNELNLFITLNNDSLSFLKTDIIQPKVLTLLERRALHVVKGNLNNLIGLFSNDKYVDFRNVILSKITEINKLLYDINKHFGNQNYLMREIEALILERGMVIGQIDILSKIIHSEIQHEYMINEEMYLSNYYTSVFNYFDDMETFLGKPVDQSRVLQFSDYLNNKFNILNEFIIHLKANKLDEFNINLNIQQNSMIDDSAIIHENNNTVDNSNKSEMVIDSDMEIDEDDDMAQAINITPDMIPEKLLPVNDEPREGGRRFRKILNRVGSTIHMPSNNEEITENDVYQKKRITSLLNNNLEL</sequence>
<dbReference type="GO" id="GO:0051231">
    <property type="term" value="P:spindle elongation"/>
    <property type="evidence" value="ECO:0007669"/>
    <property type="project" value="TreeGrafter"/>
</dbReference>
<evidence type="ECO:0000256" key="3">
    <source>
        <dbReference type="ARBA" id="ARBA00022741"/>
    </source>
</evidence>
<dbReference type="GO" id="GO:0007018">
    <property type="term" value="P:microtubule-based movement"/>
    <property type="evidence" value="ECO:0007669"/>
    <property type="project" value="InterPro"/>
</dbReference>
<dbReference type="GO" id="GO:0003777">
    <property type="term" value="F:microtubule motor activity"/>
    <property type="evidence" value="ECO:0007669"/>
    <property type="project" value="InterPro"/>
</dbReference>
<dbReference type="GO" id="GO:0005524">
    <property type="term" value="F:ATP binding"/>
    <property type="evidence" value="ECO:0007669"/>
    <property type="project" value="UniProtKB-UniRule"/>
</dbReference>
<keyword evidence="6" id="KW-0505">Motor protein</keyword>
<comment type="similarity">
    <text evidence="6">Belongs to the TRAFAC class myosin-kinesin ATPase superfamily. Kinesin family.</text>
</comment>
<evidence type="ECO:0000256" key="7">
    <source>
        <dbReference type="SAM" id="MobiDB-lite"/>
    </source>
</evidence>
<evidence type="ECO:0000256" key="5">
    <source>
        <dbReference type="ARBA" id="ARBA00023054"/>
    </source>
</evidence>
<dbReference type="GO" id="GO:0005737">
    <property type="term" value="C:cytoplasm"/>
    <property type="evidence" value="ECO:0007669"/>
    <property type="project" value="UniProtKB-SubCell"/>
</dbReference>
<comment type="subcellular location">
    <subcellularLocation>
        <location evidence="1">Cytoplasm</location>
    </subcellularLocation>
</comment>
<evidence type="ECO:0000256" key="6">
    <source>
        <dbReference type="PROSITE-ProRule" id="PRU00283"/>
    </source>
</evidence>
<organism evidence="9 10">
    <name type="scientific">Hanseniaspora guilliermondii</name>
    <dbReference type="NCBI Taxonomy" id="56406"/>
    <lineage>
        <taxon>Eukaryota</taxon>
        <taxon>Fungi</taxon>
        <taxon>Dikarya</taxon>
        <taxon>Ascomycota</taxon>
        <taxon>Saccharomycotina</taxon>
        <taxon>Saccharomycetes</taxon>
        <taxon>Saccharomycodales</taxon>
        <taxon>Saccharomycodaceae</taxon>
        <taxon>Hanseniaspora</taxon>
    </lineage>
</organism>
<dbReference type="InterPro" id="IPR027417">
    <property type="entry name" value="P-loop_NTPase"/>
</dbReference>
<feature type="compositionally biased region" description="Polar residues" evidence="7">
    <location>
        <begin position="12"/>
        <end position="29"/>
    </location>
</feature>
<dbReference type="PANTHER" id="PTHR47969:SF15">
    <property type="entry name" value="CHROMOSOME-ASSOCIATED KINESIN KIF4A-RELATED"/>
    <property type="match status" value="1"/>
</dbReference>
<dbReference type="PANTHER" id="PTHR47969">
    <property type="entry name" value="CHROMOSOME-ASSOCIATED KINESIN KIF4A-RELATED"/>
    <property type="match status" value="1"/>
</dbReference>
<protein>
    <recommendedName>
        <fullName evidence="8">Kinesin motor domain-containing protein</fullName>
    </recommendedName>
</protein>
<accession>A0A1L0B0S6</accession>
<keyword evidence="2" id="KW-0963">Cytoplasm</keyword>
<evidence type="ECO:0000256" key="1">
    <source>
        <dbReference type="ARBA" id="ARBA00004496"/>
    </source>
</evidence>
<evidence type="ECO:0000313" key="10">
    <source>
        <dbReference type="Proteomes" id="UP000183365"/>
    </source>
</evidence>
<dbReference type="GO" id="GO:0007052">
    <property type="term" value="P:mitotic spindle organization"/>
    <property type="evidence" value="ECO:0007669"/>
    <property type="project" value="TreeGrafter"/>
</dbReference>
<keyword evidence="10" id="KW-1185">Reference proteome</keyword>
<evidence type="ECO:0000259" key="8">
    <source>
        <dbReference type="PROSITE" id="PS50067"/>
    </source>
</evidence>
<dbReference type="PRINTS" id="PR00380">
    <property type="entry name" value="KINESINHEAVY"/>
</dbReference>
<gene>
    <name evidence="9" type="ORF">HGUI_02210</name>
</gene>
<dbReference type="InterPro" id="IPR001752">
    <property type="entry name" value="Kinesin_motor_dom"/>
</dbReference>
<feature type="domain" description="Kinesin motor" evidence="8">
    <location>
        <begin position="72"/>
        <end position="465"/>
    </location>
</feature>
<dbReference type="OrthoDB" id="3176171at2759"/>
<keyword evidence="3 6" id="KW-0547">Nucleotide-binding</keyword>
<dbReference type="Proteomes" id="UP000183365">
    <property type="component" value="Unassembled WGS sequence"/>
</dbReference>
<feature type="region of interest" description="Disordered" evidence="7">
    <location>
        <begin position="155"/>
        <end position="178"/>
    </location>
</feature>
<dbReference type="Pfam" id="PF00225">
    <property type="entry name" value="Kinesin"/>
    <property type="match status" value="1"/>
</dbReference>
<proteinExistence type="inferred from homology"/>
<evidence type="ECO:0000256" key="4">
    <source>
        <dbReference type="ARBA" id="ARBA00022840"/>
    </source>
</evidence>
<dbReference type="SUPFAM" id="SSF52540">
    <property type="entry name" value="P-loop containing nucleoside triphosphate hydrolases"/>
    <property type="match status" value="1"/>
</dbReference>
<name>A0A1L0B0S6_9ASCO</name>
<feature type="binding site" evidence="6">
    <location>
        <begin position="228"/>
        <end position="235"/>
    </location>
    <ligand>
        <name>ATP</name>
        <dbReference type="ChEBI" id="CHEBI:30616"/>
    </ligand>
</feature>
<reference evidence="10" key="1">
    <citation type="submission" date="2016-11" db="EMBL/GenBank/DDBJ databases">
        <authorList>
            <person name="Guldener U."/>
        </authorList>
    </citation>
    <scope>NUCLEOTIDE SEQUENCE [LARGE SCALE GENOMIC DNA]</scope>
</reference>
<dbReference type="SMART" id="SM00129">
    <property type="entry name" value="KISc"/>
    <property type="match status" value="1"/>
</dbReference>
<keyword evidence="5" id="KW-0175">Coiled coil</keyword>